<protein>
    <submittedName>
        <fullName evidence="2">Uncharacterized protein</fullName>
    </submittedName>
</protein>
<dbReference type="EMBL" id="ATSX01000001">
    <property type="protein sequence ID" value="EUK18815.1"/>
    <property type="molecule type" value="Genomic_DNA"/>
</dbReference>
<keyword evidence="3" id="KW-1185">Reference proteome</keyword>
<evidence type="ECO:0000313" key="2">
    <source>
        <dbReference type="EMBL" id="EUK18815.1"/>
    </source>
</evidence>
<accession>W7DUY6</accession>
<evidence type="ECO:0000256" key="1">
    <source>
        <dbReference type="SAM" id="MobiDB-lite"/>
    </source>
</evidence>
<organism evidence="2 3">
    <name type="scientific">Commensalibacter papalotli</name>
    <name type="common">ex Servin-Garciduenas et al. 2014</name>
    <dbReference type="NCBI Taxonomy" id="1208583"/>
    <lineage>
        <taxon>Bacteria</taxon>
        <taxon>Pseudomonadati</taxon>
        <taxon>Pseudomonadota</taxon>
        <taxon>Alphaproteobacteria</taxon>
        <taxon>Acetobacterales</taxon>
        <taxon>Acetobacteraceae</taxon>
    </lineage>
</organism>
<gene>
    <name evidence="2" type="ORF">COMX_03665</name>
</gene>
<comment type="caution">
    <text evidence="2">The sequence shown here is derived from an EMBL/GenBank/DDBJ whole genome shotgun (WGS) entry which is preliminary data.</text>
</comment>
<name>W7DUY6_9PROT</name>
<dbReference type="AlphaFoldDB" id="W7DUY6"/>
<feature type="region of interest" description="Disordered" evidence="1">
    <location>
        <begin position="130"/>
        <end position="157"/>
    </location>
</feature>
<dbReference type="OrthoDB" id="7281482at2"/>
<feature type="compositionally biased region" description="Polar residues" evidence="1">
    <location>
        <begin position="130"/>
        <end position="142"/>
    </location>
</feature>
<dbReference type="RefSeq" id="WP_034337153.1">
    <property type="nucleotide sequence ID" value="NZ_ATSX01000001.1"/>
</dbReference>
<dbReference type="STRING" id="1208583.COMX_03665"/>
<reference evidence="2 3" key="1">
    <citation type="journal article" date="2014" name="Genome Announc.">
        <title>Draft Genome Sequence of Commensalibacter papalotli MX01, a Symbiont Identified from the Guts of Overwintering Monarch Butterflies.</title>
        <authorList>
            <person name="Servin-Garciduenas L.E."/>
            <person name="Sanchez-Quinto A."/>
            <person name="Martinez-Romero E."/>
        </authorList>
    </citation>
    <scope>NUCLEOTIDE SEQUENCE [LARGE SCALE GENOMIC DNA]</scope>
    <source>
        <strain evidence="3">MX-MONARCH01</strain>
    </source>
</reference>
<proteinExistence type="predicted"/>
<sequence>MTEKKCCDCSPLNNFTSCDEQSEVSSDGVEIISNANSILTTDEILIIRKNCKGMRVYQASLNDLSPETALFILSKAVQAMPQEDVGDGYTLWNDDGFIRVSGGVESQGRMSAKALSLSLMELYKKLPTQNPNDGSPWNNSGFIMQGTHVKGNENGSD</sequence>
<dbReference type="Proteomes" id="UP000019250">
    <property type="component" value="Unassembled WGS sequence"/>
</dbReference>
<evidence type="ECO:0000313" key="3">
    <source>
        <dbReference type="Proteomes" id="UP000019250"/>
    </source>
</evidence>